<reference evidence="2" key="2">
    <citation type="journal article" date="2023" name="Science">
        <title>Genomic signatures of disease resistance in endangered staghorn corals.</title>
        <authorList>
            <person name="Vollmer S.V."/>
            <person name="Selwyn J.D."/>
            <person name="Despard B.A."/>
            <person name="Roesel C.L."/>
        </authorList>
    </citation>
    <scope>NUCLEOTIDE SEQUENCE</scope>
    <source>
        <strain evidence="2">K2</strain>
    </source>
</reference>
<feature type="transmembrane region" description="Helical" evidence="1">
    <location>
        <begin position="455"/>
        <end position="478"/>
    </location>
</feature>
<organism evidence="2 3">
    <name type="scientific">Acropora cervicornis</name>
    <name type="common">Staghorn coral</name>
    <dbReference type="NCBI Taxonomy" id="6130"/>
    <lineage>
        <taxon>Eukaryota</taxon>
        <taxon>Metazoa</taxon>
        <taxon>Cnidaria</taxon>
        <taxon>Anthozoa</taxon>
        <taxon>Hexacorallia</taxon>
        <taxon>Scleractinia</taxon>
        <taxon>Astrocoeniina</taxon>
        <taxon>Acroporidae</taxon>
        <taxon>Acropora</taxon>
    </lineage>
</organism>
<feature type="transmembrane region" description="Helical" evidence="1">
    <location>
        <begin position="342"/>
        <end position="363"/>
    </location>
</feature>
<keyword evidence="1" id="KW-0472">Membrane</keyword>
<feature type="transmembrane region" description="Helical" evidence="1">
    <location>
        <begin position="498"/>
        <end position="518"/>
    </location>
</feature>
<accession>A0AAD9QET1</accession>
<keyword evidence="1" id="KW-1133">Transmembrane helix</keyword>
<evidence type="ECO:0000313" key="3">
    <source>
        <dbReference type="Proteomes" id="UP001249851"/>
    </source>
</evidence>
<keyword evidence="1" id="KW-0812">Transmembrane</keyword>
<feature type="transmembrane region" description="Helical" evidence="1">
    <location>
        <begin position="186"/>
        <end position="205"/>
    </location>
</feature>
<dbReference type="EMBL" id="JARQWQ010000039">
    <property type="protein sequence ID" value="KAK2559626.1"/>
    <property type="molecule type" value="Genomic_DNA"/>
</dbReference>
<feature type="non-terminal residue" evidence="2">
    <location>
        <position position="1"/>
    </location>
</feature>
<reference evidence="2" key="1">
    <citation type="journal article" date="2023" name="G3 (Bethesda)">
        <title>Whole genome assembly and annotation of the endangered Caribbean coral Acropora cervicornis.</title>
        <authorList>
            <person name="Selwyn J.D."/>
            <person name="Vollmer S.V."/>
        </authorList>
    </citation>
    <scope>NUCLEOTIDE SEQUENCE</scope>
    <source>
        <strain evidence="2">K2</strain>
    </source>
</reference>
<dbReference type="Proteomes" id="UP001249851">
    <property type="component" value="Unassembled WGS sequence"/>
</dbReference>
<sequence>MELYSTDKLWVLSDNFSSHPPSQSDVNKTMDATKWMVASYSMMFYVALFLLGALSAWFQTCVRICSSQVMLLVFLVGALMDFMSIFTNSHNLQLKIYFRLAAGLLIGIVFMMFGAVLFFSKQEEEGNRLPTLQKHQPSMGFVVAGITIPLIIVECFLLASTWASKKNLDLPHEVRNAWPLIVSDKLVFLLQKIIQAIIYCSVLRYKTFRPHFVENAKFYLKVLAFFNFIEWIDSQVNEDRDVQLSGAKIVFKAWFDVFVIFYKALIIDYRLLCSLLFLEHALEEANSREVDLGGDVRRATARRMLTTEEEKHRNYGLMIGFISLSSPLLCALYYVPNLPMPAWVHVFSIAVNLTIIVFGAIFLRRNGFAGEASGLSGVKITVCCLGAVGFICWLLKANIAAYWAITAKDRTDVDDPSYFTWVAPKYLVRGLTTAFLIFLFMKLDTVTMPQEIRHILSYHLQVFAMTVMILATFLECLIDQYVGPMDSRLRNEIQDLSLKILFDAGPAMSLGFLIHLFLHF</sequence>
<proteinExistence type="predicted"/>
<dbReference type="AlphaFoldDB" id="A0AAD9QET1"/>
<gene>
    <name evidence="2" type="ORF">P5673_017707</name>
</gene>
<feature type="transmembrane region" description="Helical" evidence="1">
    <location>
        <begin position="426"/>
        <end position="443"/>
    </location>
</feature>
<evidence type="ECO:0000256" key="1">
    <source>
        <dbReference type="SAM" id="Phobius"/>
    </source>
</evidence>
<feature type="transmembrane region" description="Helical" evidence="1">
    <location>
        <begin position="69"/>
        <end position="90"/>
    </location>
</feature>
<feature type="transmembrane region" description="Helical" evidence="1">
    <location>
        <begin position="384"/>
        <end position="406"/>
    </location>
</feature>
<keyword evidence="3" id="KW-1185">Reference proteome</keyword>
<feature type="transmembrane region" description="Helical" evidence="1">
    <location>
        <begin position="37"/>
        <end position="57"/>
    </location>
</feature>
<feature type="transmembrane region" description="Helical" evidence="1">
    <location>
        <begin position="315"/>
        <end position="336"/>
    </location>
</feature>
<evidence type="ECO:0000313" key="2">
    <source>
        <dbReference type="EMBL" id="KAK2559626.1"/>
    </source>
</evidence>
<feature type="transmembrane region" description="Helical" evidence="1">
    <location>
        <begin position="96"/>
        <end position="119"/>
    </location>
</feature>
<feature type="transmembrane region" description="Helical" evidence="1">
    <location>
        <begin position="140"/>
        <end position="163"/>
    </location>
</feature>
<name>A0AAD9QET1_ACRCE</name>
<comment type="caution">
    <text evidence="2">The sequence shown here is derived from an EMBL/GenBank/DDBJ whole genome shotgun (WGS) entry which is preliminary data.</text>
</comment>
<protein>
    <submittedName>
        <fullName evidence="2">Uncharacterized protein</fullName>
    </submittedName>
</protein>